<dbReference type="GO" id="GO:0016491">
    <property type="term" value="F:oxidoreductase activity"/>
    <property type="evidence" value="ECO:0007669"/>
    <property type="project" value="UniProtKB-KW"/>
</dbReference>
<dbReference type="EMBL" id="JAHQZT010000004">
    <property type="protein sequence ID" value="MBV0932587.1"/>
    <property type="molecule type" value="Genomic_DNA"/>
</dbReference>
<name>A0ABS6M8H0_9GAMM</name>
<comment type="caution">
    <text evidence="11">The sequence shown here is derived from an EMBL/GenBank/DDBJ whole genome shotgun (WGS) entry which is preliminary data.</text>
</comment>
<evidence type="ECO:0000256" key="5">
    <source>
        <dbReference type="ARBA" id="ARBA00022723"/>
    </source>
</evidence>
<gene>
    <name evidence="11" type="primary">thpD</name>
    <name evidence="11" type="ORF">KTN04_04465</name>
</gene>
<dbReference type="Pfam" id="PF05721">
    <property type="entry name" value="PhyH"/>
    <property type="match status" value="1"/>
</dbReference>
<evidence type="ECO:0000313" key="12">
    <source>
        <dbReference type="Proteomes" id="UP000755551"/>
    </source>
</evidence>
<evidence type="ECO:0000256" key="10">
    <source>
        <dbReference type="NCBIfam" id="TIGR02408"/>
    </source>
</evidence>
<dbReference type="PANTHER" id="PTHR20883">
    <property type="entry name" value="PHYTANOYL-COA DIOXYGENASE DOMAIN CONTAINING 1"/>
    <property type="match status" value="1"/>
</dbReference>
<dbReference type="InterPro" id="IPR008775">
    <property type="entry name" value="Phytyl_CoA_dOase-like"/>
</dbReference>
<keyword evidence="7 11" id="KW-0560">Oxidoreductase</keyword>
<evidence type="ECO:0000256" key="9">
    <source>
        <dbReference type="ARBA" id="ARBA00049228"/>
    </source>
</evidence>
<protein>
    <recommendedName>
        <fullName evidence="10">Ectoine hydroxylase</fullName>
        <ecNumber evidence="10">1.14.11.55</ecNumber>
    </recommendedName>
</protein>
<keyword evidence="6" id="KW-0223">Dioxygenase</keyword>
<keyword evidence="8" id="KW-0408">Iron</keyword>
<evidence type="ECO:0000256" key="4">
    <source>
        <dbReference type="ARBA" id="ARBA00011738"/>
    </source>
</evidence>
<comment type="cofactor">
    <cofactor evidence="1">
        <name>Fe(2+)</name>
        <dbReference type="ChEBI" id="CHEBI:29033"/>
    </cofactor>
</comment>
<dbReference type="RefSeq" id="WP_217334004.1">
    <property type="nucleotide sequence ID" value="NZ_JAHQZT010000004.1"/>
</dbReference>
<reference evidence="11 12" key="1">
    <citation type="submission" date="2021-06" db="EMBL/GenBank/DDBJ databases">
        <title>Bacterium isolated from marine sediment.</title>
        <authorList>
            <person name="Zhu K.-L."/>
            <person name="Du Z.-J."/>
            <person name="Liang Q.-Y."/>
        </authorList>
    </citation>
    <scope>NUCLEOTIDE SEQUENCE [LARGE SCALE GENOMIC DNA]</scope>
    <source>
        <strain evidence="11 12">A346</strain>
    </source>
</reference>
<evidence type="ECO:0000256" key="7">
    <source>
        <dbReference type="ARBA" id="ARBA00023002"/>
    </source>
</evidence>
<keyword evidence="5" id="KW-0479">Metal-binding</keyword>
<organism evidence="11 12">
    <name type="scientific">Marinobacterium weihaiense</name>
    <dbReference type="NCBI Taxonomy" id="2851016"/>
    <lineage>
        <taxon>Bacteria</taxon>
        <taxon>Pseudomonadati</taxon>
        <taxon>Pseudomonadota</taxon>
        <taxon>Gammaproteobacteria</taxon>
        <taxon>Oceanospirillales</taxon>
        <taxon>Oceanospirillaceae</taxon>
        <taxon>Marinobacterium</taxon>
    </lineage>
</organism>
<proteinExistence type="inferred from homology"/>
<comment type="catalytic activity">
    <reaction evidence="9">
        <text>L-ectoine + 2-oxoglutarate + O2 = 5-hydroxyectoine + succinate + CO2</text>
        <dbReference type="Rhea" id="RHEA:45740"/>
        <dbReference type="ChEBI" id="CHEBI:15379"/>
        <dbReference type="ChEBI" id="CHEBI:16526"/>
        <dbReference type="ChEBI" id="CHEBI:16810"/>
        <dbReference type="ChEBI" id="CHEBI:30031"/>
        <dbReference type="ChEBI" id="CHEBI:58515"/>
        <dbReference type="ChEBI" id="CHEBI:85413"/>
        <dbReference type="EC" id="1.14.11.55"/>
    </reaction>
</comment>
<evidence type="ECO:0000256" key="2">
    <source>
        <dbReference type="ARBA" id="ARBA00004063"/>
    </source>
</evidence>
<dbReference type="Proteomes" id="UP000755551">
    <property type="component" value="Unassembled WGS sequence"/>
</dbReference>
<comment type="similarity">
    <text evidence="3">Belongs to the PhyH family. EctD subfamily.</text>
</comment>
<dbReference type="NCBIfam" id="TIGR02408">
    <property type="entry name" value="ectoine_ThpD"/>
    <property type="match status" value="1"/>
</dbReference>
<evidence type="ECO:0000256" key="6">
    <source>
        <dbReference type="ARBA" id="ARBA00022964"/>
    </source>
</evidence>
<keyword evidence="12" id="KW-1185">Reference proteome</keyword>
<sequence>MQTQDLYPSRTGHQTRCLERQDPVIHQHYRDGAPLSKAQLQQYNREGYLLLPNLFGRAEVSRMLQTLEQMQQDSDLMASERAISEPGSGALRSVFQVHLHNDLCRRVAADPRITDIARFILNDELYIHQSRLNFKPGFNGREFYWHSDFETWHVEDGMPRMRALSASILLTDNTLFNGSLMVMPGSHRTYISCAGETPEHYYRDSLKQQTVGTPDNHSLARLHQRHGIRSTAAPAGSVLLFDCNLMHGSSSNISPQPRSNLFFVYNAVSNRCVKPYSPCPPRPEFLATRDSFEVLECSAEPPAREVG</sequence>
<evidence type="ECO:0000256" key="1">
    <source>
        <dbReference type="ARBA" id="ARBA00001954"/>
    </source>
</evidence>
<accession>A0ABS6M8H0</accession>
<comment type="function">
    <text evidence="2">Involved in the biosynthesis of 5-hydroxyectoine, called compatible solute, which helps organisms to survive extreme osmotic stress by acting as a highly soluble organic osmolyte. Catalyzes the 2-oxoglutarate-dependent selective hydroxylation of L-ectoine to yield (4S,5S)-5-hydroxyectoine.</text>
</comment>
<comment type="subunit">
    <text evidence="4">Homodimer.</text>
</comment>
<evidence type="ECO:0000256" key="8">
    <source>
        <dbReference type="ARBA" id="ARBA00023004"/>
    </source>
</evidence>
<dbReference type="EC" id="1.14.11.55" evidence="10"/>
<dbReference type="PANTHER" id="PTHR20883:SF48">
    <property type="entry name" value="ECTOINE DIOXYGENASE"/>
    <property type="match status" value="1"/>
</dbReference>
<evidence type="ECO:0000313" key="11">
    <source>
        <dbReference type="EMBL" id="MBV0932587.1"/>
    </source>
</evidence>
<evidence type="ECO:0000256" key="3">
    <source>
        <dbReference type="ARBA" id="ARBA00007851"/>
    </source>
</evidence>
<dbReference type="InterPro" id="IPR012774">
    <property type="entry name" value="EctD"/>
</dbReference>